<evidence type="ECO:0000313" key="3">
    <source>
        <dbReference type="EMBL" id="CAK0782744.1"/>
    </source>
</evidence>
<dbReference type="AlphaFoldDB" id="A0AAV1I5T0"/>
<comment type="caution">
    <text evidence="3">The sequence shown here is derived from an EMBL/GenBank/DDBJ whole genome shotgun (WGS) entry which is preliminary data.</text>
</comment>
<protein>
    <recommendedName>
        <fullName evidence="2">SET domain-containing protein</fullName>
    </recommendedName>
</protein>
<dbReference type="PANTHER" id="PTHR47420">
    <property type="entry name" value="HISTONE-LYSINE N-METHYLTRANSFERASE ASHR2"/>
    <property type="match status" value="1"/>
</dbReference>
<evidence type="ECO:0000259" key="2">
    <source>
        <dbReference type="PROSITE" id="PS50280"/>
    </source>
</evidence>
<sequence length="411" mass="44695">MLASHNSTIANTVPAMLAGINSGIALQPVPARGRGFIAQRDIKAGETVLIDWPIILVCNNLKQYCYNCLRDLSILGHSGVHCSECRIAVFCSDACLRAAKGNPAAHTADVCRVLSKADRSGLNEEDTLSLRLLAQAQALSAASNPHNAVNPTMQEAAQQQWTAFARMQSAAPSVTPLYDQQRSIRLHERLRSTSAAAGVKCMSLQDVEGVLSREGINGYGVMAQSGPEGERRIRGTAIYPLACYVNHECLPNVARVDDFDSSQYPHNTRMCFRALHDLPAGEEITQSYFPLPVGYQERQKRLQEDYGFTCTCPRCKEEASWLSDDEEAMEADAPQTAEGSQEMDTGAGAADEAYIGMFLLKYVCPVEECGGTMLPPPTGDLVPADGTTSFKCNMCGLLRTEEQFMAAVQEQ</sequence>
<dbReference type="PANTHER" id="PTHR47420:SF3">
    <property type="entry name" value="HISTONE-LYSINE N-METHYLTRANSFERASE ASHR2"/>
    <property type="match status" value="1"/>
</dbReference>
<dbReference type="InterPro" id="IPR044238">
    <property type="entry name" value="ASHR2-like"/>
</dbReference>
<feature type="region of interest" description="Disordered" evidence="1">
    <location>
        <begin position="323"/>
        <end position="345"/>
    </location>
</feature>
<dbReference type="Proteomes" id="UP001314263">
    <property type="component" value="Unassembled WGS sequence"/>
</dbReference>
<dbReference type="SUPFAM" id="SSF82199">
    <property type="entry name" value="SET domain"/>
    <property type="match status" value="1"/>
</dbReference>
<organism evidence="3 4">
    <name type="scientific">Coccomyxa viridis</name>
    <dbReference type="NCBI Taxonomy" id="1274662"/>
    <lineage>
        <taxon>Eukaryota</taxon>
        <taxon>Viridiplantae</taxon>
        <taxon>Chlorophyta</taxon>
        <taxon>core chlorophytes</taxon>
        <taxon>Trebouxiophyceae</taxon>
        <taxon>Trebouxiophyceae incertae sedis</taxon>
        <taxon>Coccomyxaceae</taxon>
        <taxon>Coccomyxa</taxon>
    </lineage>
</organism>
<accession>A0AAV1I5T0</accession>
<dbReference type="Gene3D" id="2.170.270.10">
    <property type="entry name" value="SET domain"/>
    <property type="match status" value="1"/>
</dbReference>
<dbReference type="Gene3D" id="6.10.140.2220">
    <property type="match status" value="1"/>
</dbReference>
<evidence type="ECO:0000256" key="1">
    <source>
        <dbReference type="SAM" id="MobiDB-lite"/>
    </source>
</evidence>
<evidence type="ECO:0000313" key="4">
    <source>
        <dbReference type="Proteomes" id="UP001314263"/>
    </source>
</evidence>
<dbReference type="InterPro" id="IPR001214">
    <property type="entry name" value="SET_dom"/>
</dbReference>
<dbReference type="InterPro" id="IPR046341">
    <property type="entry name" value="SET_dom_sf"/>
</dbReference>
<dbReference type="EMBL" id="CAUYUE010000007">
    <property type="protein sequence ID" value="CAK0782744.1"/>
    <property type="molecule type" value="Genomic_DNA"/>
</dbReference>
<dbReference type="CDD" id="cd20071">
    <property type="entry name" value="SET_SMYD"/>
    <property type="match status" value="1"/>
</dbReference>
<reference evidence="3 4" key="1">
    <citation type="submission" date="2023-10" db="EMBL/GenBank/DDBJ databases">
        <authorList>
            <person name="Maclean D."/>
            <person name="Macfadyen A."/>
        </authorList>
    </citation>
    <scope>NUCLEOTIDE SEQUENCE [LARGE SCALE GENOMIC DNA]</scope>
</reference>
<gene>
    <name evidence="3" type="ORF">CVIRNUC_005939</name>
</gene>
<dbReference type="SMART" id="SM00317">
    <property type="entry name" value="SET"/>
    <property type="match status" value="1"/>
</dbReference>
<name>A0AAV1I5T0_9CHLO</name>
<dbReference type="Pfam" id="PF00856">
    <property type="entry name" value="SET"/>
    <property type="match status" value="1"/>
</dbReference>
<dbReference type="Gene3D" id="1.10.220.160">
    <property type="match status" value="1"/>
</dbReference>
<proteinExistence type="predicted"/>
<feature type="domain" description="SET" evidence="2">
    <location>
        <begin position="22"/>
        <end position="289"/>
    </location>
</feature>
<dbReference type="PROSITE" id="PS50280">
    <property type="entry name" value="SET"/>
    <property type="match status" value="1"/>
</dbReference>
<keyword evidence="4" id="KW-1185">Reference proteome</keyword>